<dbReference type="InterPro" id="IPR007421">
    <property type="entry name" value="Schlafen_AlbA_2_dom"/>
</dbReference>
<evidence type="ECO:0000259" key="6">
    <source>
        <dbReference type="Pfam" id="PF04326"/>
    </source>
</evidence>
<dbReference type="PROSITE" id="PS00092">
    <property type="entry name" value="N6_MTASE"/>
    <property type="match status" value="1"/>
</dbReference>
<reference evidence="8 9" key="1">
    <citation type="journal article" date="2023" name="J. Phycol.">
        <title>Chrysosporum ovalisporum is synonymous with the true-branching cyanobacterium Umezakia natans (Nostocales/Aphanizomenonaceae).</title>
        <authorList>
            <person name="McGregor G.B."/>
            <person name="Sendall B.C."/>
            <person name="Niiyama Y."/>
            <person name="Tuji A."/>
            <person name="Willis A."/>
        </authorList>
    </citation>
    <scope>NUCLEOTIDE SEQUENCE [LARGE SCALE GENOMIC DNA]</scope>
    <source>
        <strain evidence="8 9">FSS-62</strain>
    </source>
</reference>
<evidence type="ECO:0000256" key="5">
    <source>
        <dbReference type="ARBA" id="ARBA00047942"/>
    </source>
</evidence>
<evidence type="ECO:0000256" key="3">
    <source>
        <dbReference type="ARBA" id="ARBA00022679"/>
    </source>
</evidence>
<sequence>MSIDFTQSRELLKNFNFQDLFIQELGWKSPGREKPVVMEVDGENYTRSKIAELAGAVVFEITSDSGEISNSKTLEGIYREIAEIHLENLLIFIDNERTQSLWYWVKREGNKIYPRDHVYTKTQGGDLLLGKISALGVPIEELENITVIDIAERLQRGFDVERVTKKFFNEFKEQHTSFLSLIKGIDHEADRRWYTSVLLNRLMFVYFLQRKGFIKGFADNGDSNYLQNQLQRSQGRGEDLFYQEFLNALFFEGFAKPEEQRSKAAQVLIGNVKYLNGGLFLKHKIEQQYNNISIPDSAFENLLNLFAKFSWNLDDTPGGNDNEINPYVLGYTFEKYINQKAFGAYYTRPEITSYLCDRTINKLILDQVNQLVAPRKFESINDLITKLDSNLCQRLLYDILPNLSLLDPSCGSGAFLIAALQTLIYIYSSVIATIEIRIKDASLKQRLDKDRAAHISLQYYIKKQIITNNLYGVDIMPEAIEIAKLRLFLELVASAHTVDELEPLPNIDFNIMVGNSLIGLIRVDETAFDAVGNTQQGNFLQPLVAADYQAILEDKNKSIELYKKHAFIPGEENLPGGETGTHQDIRLLNLRQHIEKLIQESQSKLNNLLLDEFSKRLSIKYEEVQLTGKSKKRVLNIQDIEELKPFHWGYHFDKVLTRGGFDVIITNPPWEIFKPNSREFFLQHNELVRKTKMNIKEFEKEQKKLLQTPEIAEAWLQYQSEFPHASAYYRSAEQYKNQISVVNSKKSGTDINLYKLFVEQCFNLLRKGGECGIIIPSGIYTDLGTKQLREMLFTQTKIDAVFGLSNERFIFEGVDHRFKLCLLTFEKGGMTDSFRAAFRIDPREAVRVNEIELFLRNDDEHIQISVPLIRRLSPDSLSVMEFKKEGDICIAEKMLKFPLVGENINGRWNLRLTREFDMTNDSKLFQQQPGKSKLPLYEGKMIHQFTHLYAEPRYWIDEQEGRKALLGKNGIDDGQYLDYQTYRLAYRSVASSTNERSLISSIVSQSVFCGNSLLVSQIYSEDYQVVINSQEILFAVTIFNSFIIDYYLRQKVTTNLNMFFVYQLPAPRLTEGDKYFNDIVERAAKLICTTPEFDELAQEVGLESHKNGVSDETERAQLRAELDGIIAHLYGLTEEEFSYILTTFPIVPEPVKQKALEAYRTFAPLTGDAEIIELIQQGEGEKIEFKSTARWNLRDNKQDKAMEHEIVKTVAAFLNASGGTLLIGIDDNGEPLGLKNDYQTLRKQNKDGYILFLNNDLLLREIGKDSGTLFQITCHQVSGQDVCRVIVKPSPKPVYVKDKSGKEEVFYLRSNNSSVKLSTKEAVDYSKTRWG</sequence>
<accession>A0AA43H0G8</accession>
<proteinExistence type="predicted"/>
<dbReference type="EMBL" id="JANQDL010000088">
    <property type="protein sequence ID" value="MDH6064652.1"/>
    <property type="molecule type" value="Genomic_DNA"/>
</dbReference>
<dbReference type="GO" id="GO:0006304">
    <property type="term" value="P:DNA modification"/>
    <property type="evidence" value="ECO:0007669"/>
    <property type="project" value="InterPro"/>
</dbReference>
<dbReference type="Pfam" id="PF04326">
    <property type="entry name" value="SLFN_AlbA_2"/>
    <property type="match status" value="1"/>
</dbReference>
<dbReference type="GO" id="GO:0009007">
    <property type="term" value="F:site-specific DNA-methyltransferase (adenine-specific) activity"/>
    <property type="evidence" value="ECO:0007669"/>
    <property type="project" value="UniProtKB-EC"/>
</dbReference>
<dbReference type="InterPro" id="IPR011639">
    <property type="entry name" value="MethylTrfase_TaqI-like_dom"/>
</dbReference>
<feature type="domain" description="Schlafen AlbA-2" evidence="6">
    <location>
        <begin position="1179"/>
        <end position="1317"/>
    </location>
</feature>
<feature type="domain" description="Type II methyltransferase M.TaqI-like" evidence="7">
    <location>
        <begin position="468"/>
        <end position="690"/>
    </location>
</feature>
<evidence type="ECO:0000256" key="4">
    <source>
        <dbReference type="ARBA" id="ARBA00022691"/>
    </source>
</evidence>
<dbReference type="Pfam" id="PF07669">
    <property type="entry name" value="Eco57I"/>
    <property type="match status" value="2"/>
</dbReference>
<evidence type="ECO:0000313" key="8">
    <source>
        <dbReference type="EMBL" id="MDH6064652.1"/>
    </source>
</evidence>
<comment type="catalytic activity">
    <reaction evidence="5">
        <text>a 2'-deoxyadenosine in DNA + S-adenosyl-L-methionine = an N(6)-methyl-2'-deoxyadenosine in DNA + S-adenosyl-L-homocysteine + H(+)</text>
        <dbReference type="Rhea" id="RHEA:15197"/>
        <dbReference type="Rhea" id="RHEA-COMP:12418"/>
        <dbReference type="Rhea" id="RHEA-COMP:12419"/>
        <dbReference type="ChEBI" id="CHEBI:15378"/>
        <dbReference type="ChEBI" id="CHEBI:57856"/>
        <dbReference type="ChEBI" id="CHEBI:59789"/>
        <dbReference type="ChEBI" id="CHEBI:90615"/>
        <dbReference type="ChEBI" id="CHEBI:90616"/>
        <dbReference type="EC" id="2.1.1.72"/>
    </reaction>
</comment>
<evidence type="ECO:0000259" key="7">
    <source>
        <dbReference type="Pfam" id="PF07669"/>
    </source>
</evidence>
<keyword evidence="4" id="KW-0949">S-adenosyl-L-methionine</keyword>
<evidence type="ECO:0000256" key="2">
    <source>
        <dbReference type="ARBA" id="ARBA00022603"/>
    </source>
</evidence>
<dbReference type="PANTHER" id="PTHR33841">
    <property type="entry name" value="DNA METHYLTRANSFERASE YEEA-RELATED"/>
    <property type="match status" value="1"/>
</dbReference>
<organism evidence="8 9">
    <name type="scientific">Umezakia ovalisporum FSS-62</name>
    <dbReference type="NCBI Taxonomy" id="2971776"/>
    <lineage>
        <taxon>Bacteria</taxon>
        <taxon>Bacillati</taxon>
        <taxon>Cyanobacteriota</taxon>
        <taxon>Cyanophyceae</taxon>
        <taxon>Nostocales</taxon>
        <taxon>Nodulariaceae</taxon>
        <taxon>Umezakia</taxon>
    </lineage>
</organism>
<dbReference type="InterPro" id="IPR029063">
    <property type="entry name" value="SAM-dependent_MTases_sf"/>
</dbReference>
<dbReference type="Gene3D" id="3.30.950.30">
    <property type="entry name" value="Schlafen, AAA domain"/>
    <property type="match status" value="1"/>
</dbReference>
<dbReference type="Proteomes" id="UP001159370">
    <property type="component" value="Unassembled WGS sequence"/>
</dbReference>
<dbReference type="InterPro" id="IPR038461">
    <property type="entry name" value="Schlafen_AlbA_2_dom_sf"/>
</dbReference>
<dbReference type="EC" id="2.1.1.72" evidence="1"/>
<dbReference type="InterPro" id="IPR002052">
    <property type="entry name" value="DNA_methylase_N6_adenine_CS"/>
</dbReference>
<dbReference type="Gene3D" id="3.40.50.150">
    <property type="entry name" value="Vaccinia Virus protein VP39"/>
    <property type="match status" value="2"/>
</dbReference>
<comment type="caution">
    <text evidence="8">The sequence shown here is derived from an EMBL/GenBank/DDBJ whole genome shotgun (WGS) entry which is preliminary data.</text>
</comment>
<feature type="domain" description="Type II methyltransferase M.TaqI-like" evidence="7">
    <location>
        <begin position="735"/>
        <end position="807"/>
    </location>
</feature>
<name>A0AA43H0G8_9CYAN</name>
<dbReference type="RefSeq" id="WP_280700814.1">
    <property type="nucleotide sequence ID" value="NZ_JANQDL010000088.1"/>
</dbReference>
<dbReference type="SUPFAM" id="SSF53335">
    <property type="entry name" value="S-adenosyl-L-methionine-dependent methyltransferases"/>
    <property type="match status" value="1"/>
</dbReference>
<dbReference type="InterPro" id="IPR050953">
    <property type="entry name" value="N4_N6_ade-DNA_methylase"/>
</dbReference>
<gene>
    <name evidence="8" type="ORF">NWP23_12935</name>
</gene>
<evidence type="ECO:0000313" key="9">
    <source>
        <dbReference type="Proteomes" id="UP001159370"/>
    </source>
</evidence>
<keyword evidence="3" id="KW-0808">Transferase</keyword>
<protein>
    <recommendedName>
        <fullName evidence="1">site-specific DNA-methyltransferase (adenine-specific)</fullName>
        <ecNumber evidence="1">2.1.1.72</ecNumber>
    </recommendedName>
</protein>
<dbReference type="GO" id="GO:0003676">
    <property type="term" value="F:nucleic acid binding"/>
    <property type="evidence" value="ECO:0007669"/>
    <property type="project" value="InterPro"/>
</dbReference>
<dbReference type="PANTHER" id="PTHR33841:SF1">
    <property type="entry name" value="DNA METHYLTRANSFERASE A"/>
    <property type="match status" value="1"/>
</dbReference>
<keyword evidence="2" id="KW-0489">Methyltransferase</keyword>
<dbReference type="GO" id="GO:0032259">
    <property type="term" value="P:methylation"/>
    <property type="evidence" value="ECO:0007669"/>
    <property type="project" value="UniProtKB-KW"/>
</dbReference>
<dbReference type="PRINTS" id="PR00507">
    <property type="entry name" value="N12N6MTFRASE"/>
</dbReference>
<evidence type="ECO:0000256" key="1">
    <source>
        <dbReference type="ARBA" id="ARBA00011900"/>
    </source>
</evidence>